<dbReference type="PANTHER" id="PTHR44843">
    <property type="entry name" value="METHYLTRANSFERASE"/>
    <property type="match status" value="1"/>
</dbReference>
<gene>
    <name evidence="2" type="ORF">ACH5RR_020586</name>
</gene>
<keyword evidence="3" id="KW-1185">Reference proteome</keyword>
<feature type="domain" description="DUF7870" evidence="1">
    <location>
        <begin position="26"/>
        <end position="122"/>
    </location>
</feature>
<dbReference type="PANTHER" id="PTHR44843:SF14">
    <property type="entry name" value="METHYLTRANSFERASE TYPE 11 DOMAIN-CONTAINING PROTEIN"/>
    <property type="match status" value="1"/>
</dbReference>
<comment type="caution">
    <text evidence="2">The sequence shown here is derived from an EMBL/GenBank/DDBJ whole genome shotgun (WGS) entry which is preliminary data.</text>
</comment>
<organism evidence="2 3">
    <name type="scientific">Cinchona calisaya</name>
    <dbReference type="NCBI Taxonomy" id="153742"/>
    <lineage>
        <taxon>Eukaryota</taxon>
        <taxon>Viridiplantae</taxon>
        <taxon>Streptophyta</taxon>
        <taxon>Embryophyta</taxon>
        <taxon>Tracheophyta</taxon>
        <taxon>Spermatophyta</taxon>
        <taxon>Magnoliopsida</taxon>
        <taxon>eudicotyledons</taxon>
        <taxon>Gunneridae</taxon>
        <taxon>Pentapetalae</taxon>
        <taxon>asterids</taxon>
        <taxon>lamiids</taxon>
        <taxon>Gentianales</taxon>
        <taxon>Rubiaceae</taxon>
        <taxon>Cinchonoideae</taxon>
        <taxon>Cinchoneae</taxon>
        <taxon>Cinchona</taxon>
    </lineage>
</organism>
<evidence type="ECO:0000313" key="2">
    <source>
        <dbReference type="EMBL" id="KAL3517997.1"/>
    </source>
</evidence>
<dbReference type="Pfam" id="PF25276">
    <property type="entry name" value="DUF7870"/>
    <property type="match status" value="1"/>
</dbReference>
<reference evidence="2 3" key="1">
    <citation type="submission" date="2024-11" db="EMBL/GenBank/DDBJ databases">
        <title>A near-complete genome assembly of Cinchona calisaya.</title>
        <authorList>
            <person name="Lian D.C."/>
            <person name="Zhao X.W."/>
            <person name="Wei L."/>
        </authorList>
    </citation>
    <scope>NUCLEOTIDE SEQUENCE [LARGE SCALE GENOMIC DNA]</scope>
    <source>
        <tissue evidence="2">Nenye</tissue>
    </source>
</reference>
<evidence type="ECO:0000259" key="1">
    <source>
        <dbReference type="Pfam" id="PF25276"/>
    </source>
</evidence>
<protein>
    <recommendedName>
        <fullName evidence="1">DUF7870 domain-containing protein</fullName>
    </recommendedName>
</protein>
<evidence type="ECO:0000313" key="3">
    <source>
        <dbReference type="Proteomes" id="UP001630127"/>
    </source>
</evidence>
<name>A0ABD2ZIQ8_9GENT</name>
<dbReference type="EMBL" id="JBJUIK010000009">
    <property type="protein sequence ID" value="KAL3517997.1"/>
    <property type="molecule type" value="Genomic_DNA"/>
</dbReference>
<sequence length="122" mass="14358">MNVERRKGMGRIQGVQSSSNFVGDFEKIQGFDFASWLKSMVSERDYVLVKMDVEGTEFHLIPRFIETGAICHIDEMFLECHYNRWQRSCPGVRSSKYQKTYSQCLDLFHSLRQSGVLAHQWW</sequence>
<proteinExistence type="predicted"/>
<accession>A0ABD2ZIQ8</accession>
<dbReference type="AlphaFoldDB" id="A0ABD2ZIQ8"/>
<dbReference type="Proteomes" id="UP001630127">
    <property type="component" value="Unassembled WGS sequence"/>
</dbReference>
<dbReference type="InterPro" id="IPR057192">
    <property type="entry name" value="DUF7870"/>
</dbReference>